<reference evidence="2 3" key="1">
    <citation type="submission" date="2021-06" db="EMBL/GenBank/DDBJ databases">
        <title>Caerostris extrusa draft genome.</title>
        <authorList>
            <person name="Kono N."/>
            <person name="Arakawa K."/>
        </authorList>
    </citation>
    <scope>NUCLEOTIDE SEQUENCE [LARGE SCALE GENOMIC DNA]</scope>
</reference>
<sequence>MSRFSENTGDIFNYRCPIEDFFVYSGNGQVKPTFIRTIDIHLINHFSLHPDASSQNKMKIHPHSLHVYITHHRNRLHTQNKDMDKRPTQNPMVHRRRIPPLFDHAS</sequence>
<dbReference type="EMBL" id="BPLR01011751">
    <property type="protein sequence ID" value="GIY48792.1"/>
    <property type="molecule type" value="Genomic_DNA"/>
</dbReference>
<evidence type="ECO:0000256" key="1">
    <source>
        <dbReference type="SAM" id="MobiDB-lite"/>
    </source>
</evidence>
<name>A0AAV4TVB1_CAEEX</name>
<protein>
    <submittedName>
        <fullName evidence="2">Uncharacterized protein</fullName>
    </submittedName>
</protein>
<dbReference type="AlphaFoldDB" id="A0AAV4TVB1"/>
<accession>A0AAV4TVB1</accession>
<proteinExistence type="predicted"/>
<evidence type="ECO:0000313" key="2">
    <source>
        <dbReference type="EMBL" id="GIY48792.1"/>
    </source>
</evidence>
<keyword evidence="3" id="KW-1185">Reference proteome</keyword>
<organism evidence="2 3">
    <name type="scientific">Caerostris extrusa</name>
    <name type="common">Bark spider</name>
    <name type="synonym">Caerostris bankana</name>
    <dbReference type="NCBI Taxonomy" id="172846"/>
    <lineage>
        <taxon>Eukaryota</taxon>
        <taxon>Metazoa</taxon>
        <taxon>Ecdysozoa</taxon>
        <taxon>Arthropoda</taxon>
        <taxon>Chelicerata</taxon>
        <taxon>Arachnida</taxon>
        <taxon>Araneae</taxon>
        <taxon>Araneomorphae</taxon>
        <taxon>Entelegynae</taxon>
        <taxon>Araneoidea</taxon>
        <taxon>Araneidae</taxon>
        <taxon>Caerostris</taxon>
    </lineage>
</organism>
<comment type="caution">
    <text evidence="2">The sequence shown here is derived from an EMBL/GenBank/DDBJ whole genome shotgun (WGS) entry which is preliminary data.</text>
</comment>
<dbReference type="Proteomes" id="UP001054945">
    <property type="component" value="Unassembled WGS sequence"/>
</dbReference>
<evidence type="ECO:0000313" key="3">
    <source>
        <dbReference type="Proteomes" id="UP001054945"/>
    </source>
</evidence>
<gene>
    <name evidence="2" type="ORF">CEXT_316551</name>
</gene>
<feature type="region of interest" description="Disordered" evidence="1">
    <location>
        <begin position="74"/>
        <end position="106"/>
    </location>
</feature>